<dbReference type="EMBL" id="UOEH01000001">
    <property type="protein sequence ID" value="VAV89175.1"/>
    <property type="molecule type" value="Genomic_DNA"/>
</dbReference>
<protein>
    <submittedName>
        <fullName evidence="12">Mercuric transport protein, MerT</fullName>
    </submittedName>
</protein>
<evidence type="ECO:0000313" key="12">
    <source>
        <dbReference type="EMBL" id="VAV89175.1"/>
    </source>
</evidence>
<dbReference type="InterPro" id="IPR003457">
    <property type="entry name" value="Transprt_MerT"/>
</dbReference>
<evidence type="ECO:0000256" key="1">
    <source>
        <dbReference type="ARBA" id="ARBA00004429"/>
    </source>
</evidence>
<evidence type="ECO:0000256" key="6">
    <source>
        <dbReference type="ARBA" id="ARBA00022692"/>
    </source>
</evidence>
<name>A0A3B0S0X9_9ZZZZ</name>
<dbReference type="GO" id="GO:0046872">
    <property type="term" value="F:metal ion binding"/>
    <property type="evidence" value="ECO:0007669"/>
    <property type="project" value="UniProtKB-KW"/>
</dbReference>
<feature type="transmembrane region" description="Helical" evidence="11">
    <location>
        <begin position="22"/>
        <end position="55"/>
    </location>
</feature>
<dbReference type="Gene3D" id="1.10.287.910">
    <property type="entry name" value="bacterial mercury transporter, merf"/>
    <property type="match status" value="1"/>
</dbReference>
<keyword evidence="10 11" id="KW-0472">Membrane</keyword>
<evidence type="ECO:0000256" key="7">
    <source>
        <dbReference type="ARBA" id="ARBA00022723"/>
    </source>
</evidence>
<evidence type="ECO:0000256" key="8">
    <source>
        <dbReference type="ARBA" id="ARBA00022914"/>
    </source>
</evidence>
<keyword evidence="4" id="KW-1003">Cell membrane</keyword>
<evidence type="ECO:0000256" key="11">
    <source>
        <dbReference type="SAM" id="Phobius"/>
    </source>
</evidence>
<proteinExistence type="predicted"/>
<feature type="transmembrane region" description="Helical" evidence="11">
    <location>
        <begin position="108"/>
        <end position="129"/>
    </location>
</feature>
<evidence type="ECO:0000256" key="4">
    <source>
        <dbReference type="ARBA" id="ARBA00022475"/>
    </source>
</evidence>
<gene>
    <name evidence="12" type="ORF">MNBD_ALPHA05-2097</name>
</gene>
<evidence type="ECO:0000256" key="5">
    <source>
        <dbReference type="ARBA" id="ARBA00022519"/>
    </source>
</evidence>
<comment type="subcellular location">
    <subcellularLocation>
        <location evidence="1">Cell inner membrane</location>
        <topology evidence="1">Multi-pass membrane protein</topology>
    </subcellularLocation>
</comment>
<organism evidence="12">
    <name type="scientific">hydrothermal vent metagenome</name>
    <dbReference type="NCBI Taxonomy" id="652676"/>
    <lineage>
        <taxon>unclassified sequences</taxon>
        <taxon>metagenomes</taxon>
        <taxon>ecological metagenomes</taxon>
    </lineage>
</organism>
<keyword evidence="7" id="KW-0479">Metal-binding</keyword>
<evidence type="ECO:0000256" key="9">
    <source>
        <dbReference type="ARBA" id="ARBA00022989"/>
    </source>
</evidence>
<dbReference type="Pfam" id="PF02411">
    <property type="entry name" value="MerT"/>
    <property type="match status" value="1"/>
</dbReference>
<dbReference type="GO" id="GO:0015097">
    <property type="term" value="F:mercury ion transmembrane transporter activity"/>
    <property type="evidence" value="ECO:0007669"/>
    <property type="project" value="InterPro"/>
</dbReference>
<feature type="transmembrane region" description="Helical" evidence="11">
    <location>
        <begin position="67"/>
        <end position="85"/>
    </location>
</feature>
<keyword evidence="5" id="KW-0997">Cell inner membrane</keyword>
<sequence>MTEANQTDPDISGSQQGQDSKGWFATGGVVGAILAASCCIGPLVLVSIGVSGAWIGNLTALEPYKPYFAAVTLVFLGLGFWQVYFRKKPACEEGSYCARPQSSRITQIALWSATALIILALTIDFWAPWFY</sequence>
<dbReference type="AlphaFoldDB" id="A0A3B0S0X9"/>
<keyword evidence="3" id="KW-0475">Mercuric resistance</keyword>
<keyword evidence="6 11" id="KW-0812">Transmembrane</keyword>
<keyword evidence="2" id="KW-0813">Transport</keyword>
<dbReference type="GO" id="GO:0005886">
    <property type="term" value="C:plasma membrane"/>
    <property type="evidence" value="ECO:0007669"/>
    <property type="project" value="UniProtKB-SubCell"/>
</dbReference>
<accession>A0A3B0S0X9</accession>
<evidence type="ECO:0000256" key="2">
    <source>
        <dbReference type="ARBA" id="ARBA00022448"/>
    </source>
</evidence>
<keyword evidence="8" id="KW-0476">Mercury</keyword>
<evidence type="ECO:0000256" key="3">
    <source>
        <dbReference type="ARBA" id="ARBA00022466"/>
    </source>
</evidence>
<reference evidence="12" key="1">
    <citation type="submission" date="2018-06" db="EMBL/GenBank/DDBJ databases">
        <authorList>
            <person name="Zhirakovskaya E."/>
        </authorList>
    </citation>
    <scope>NUCLEOTIDE SEQUENCE</scope>
</reference>
<evidence type="ECO:0000256" key="10">
    <source>
        <dbReference type="ARBA" id="ARBA00023136"/>
    </source>
</evidence>
<keyword evidence="9 11" id="KW-1133">Transmembrane helix</keyword>